<protein>
    <recommendedName>
        <fullName evidence="6">Ferredoxin</fullName>
    </recommendedName>
</protein>
<dbReference type="Gene3D" id="3.30.70.20">
    <property type="match status" value="1"/>
</dbReference>
<evidence type="ECO:0000313" key="7">
    <source>
        <dbReference type="EMBL" id="MEI5999394.1"/>
    </source>
</evidence>
<keyword evidence="4 6" id="KW-0408">Iron</keyword>
<evidence type="ECO:0000256" key="2">
    <source>
        <dbReference type="ARBA" id="ARBA00022723"/>
    </source>
</evidence>
<dbReference type="RefSeq" id="WP_054921520.1">
    <property type="nucleotide sequence ID" value="NZ_JACFYJ010000033.1"/>
</dbReference>
<keyword evidence="5 6" id="KW-0411">Iron-sulfur</keyword>
<sequence>MKIEVDMNKCVCAGMCISLAPTLFDLDGNARLIVIKSECTTPKEVKEAEDAIACCPVEAIRLNETACSK</sequence>
<dbReference type="Proteomes" id="UP001386437">
    <property type="component" value="Unassembled WGS sequence"/>
</dbReference>
<evidence type="ECO:0000256" key="1">
    <source>
        <dbReference type="ARBA" id="ARBA00022448"/>
    </source>
</evidence>
<proteinExistence type="predicted"/>
<name>A0ABU8IUT5_9BURK</name>
<dbReference type="PANTHER" id="PTHR36923:SF3">
    <property type="entry name" value="FERREDOXIN"/>
    <property type="match status" value="1"/>
</dbReference>
<evidence type="ECO:0000256" key="6">
    <source>
        <dbReference type="RuleBase" id="RU368020"/>
    </source>
</evidence>
<evidence type="ECO:0000256" key="5">
    <source>
        <dbReference type="ARBA" id="ARBA00023014"/>
    </source>
</evidence>
<reference evidence="7 8" key="1">
    <citation type="journal article" date="2022" name="Arch. Microbiol.">
        <title>Paraburkholderia bengalensis sp. nov. isolated from roots of Oryza sativa, IR64.</title>
        <authorList>
            <person name="Nag P."/>
            <person name="Mondal N."/>
            <person name="Sarkar J."/>
            <person name="Das S."/>
        </authorList>
    </citation>
    <scope>NUCLEOTIDE SEQUENCE [LARGE SCALE GENOMIC DNA]</scope>
    <source>
        <strain evidence="7 8">IR64_4_BI</strain>
    </source>
</reference>
<dbReference type="InterPro" id="IPR051269">
    <property type="entry name" value="Fe-S_cluster_ET"/>
</dbReference>
<evidence type="ECO:0000256" key="4">
    <source>
        <dbReference type="ARBA" id="ARBA00023004"/>
    </source>
</evidence>
<organism evidence="7 8">
    <name type="scientific">Paraburkholderia bengalensis</name>
    <dbReference type="NCBI Taxonomy" id="2747562"/>
    <lineage>
        <taxon>Bacteria</taxon>
        <taxon>Pseudomonadati</taxon>
        <taxon>Pseudomonadota</taxon>
        <taxon>Betaproteobacteria</taxon>
        <taxon>Burkholderiales</taxon>
        <taxon>Burkholderiaceae</taxon>
        <taxon>Paraburkholderia</taxon>
    </lineage>
</organism>
<comment type="caution">
    <text evidence="7">The sequence shown here is derived from an EMBL/GenBank/DDBJ whole genome shotgun (WGS) entry which is preliminary data.</text>
</comment>
<dbReference type="Pfam" id="PF13370">
    <property type="entry name" value="Fer4_13"/>
    <property type="match status" value="1"/>
</dbReference>
<keyword evidence="1 6" id="KW-0813">Transport</keyword>
<keyword evidence="2 6" id="KW-0479">Metal-binding</keyword>
<keyword evidence="3 6" id="KW-0249">Electron transport</keyword>
<accession>A0ABU8IUT5</accession>
<dbReference type="EMBL" id="JACFYJ010000033">
    <property type="protein sequence ID" value="MEI5999394.1"/>
    <property type="molecule type" value="Genomic_DNA"/>
</dbReference>
<dbReference type="PANTHER" id="PTHR36923">
    <property type="entry name" value="FERREDOXIN"/>
    <property type="match status" value="1"/>
</dbReference>
<keyword evidence="8" id="KW-1185">Reference proteome</keyword>
<evidence type="ECO:0000256" key="3">
    <source>
        <dbReference type="ARBA" id="ARBA00022982"/>
    </source>
</evidence>
<dbReference type="PRINTS" id="PR00352">
    <property type="entry name" value="3FE4SFRDOXIN"/>
</dbReference>
<dbReference type="SUPFAM" id="SSF54862">
    <property type="entry name" value="4Fe-4S ferredoxins"/>
    <property type="match status" value="1"/>
</dbReference>
<evidence type="ECO:0000313" key="8">
    <source>
        <dbReference type="Proteomes" id="UP001386437"/>
    </source>
</evidence>
<gene>
    <name evidence="7" type="ORF">H3V53_19930</name>
</gene>
<dbReference type="InterPro" id="IPR001080">
    <property type="entry name" value="3Fe4S_ferredoxin"/>
</dbReference>
<comment type="function">
    <text evidence="6">Ferredoxins are iron-sulfur proteins that transfer electrons in a wide variety of metabolic reactions.</text>
</comment>